<evidence type="ECO:0000313" key="4">
    <source>
        <dbReference type="Proteomes" id="UP001177023"/>
    </source>
</evidence>
<comment type="caution">
    <text evidence="3">The sequence shown here is derived from an EMBL/GenBank/DDBJ whole genome shotgun (WGS) entry which is preliminary data.</text>
</comment>
<dbReference type="EMBL" id="CATQJA010002657">
    <property type="protein sequence ID" value="CAJ0579430.1"/>
    <property type="molecule type" value="Genomic_DNA"/>
</dbReference>
<dbReference type="Proteomes" id="UP001177023">
    <property type="component" value="Unassembled WGS sequence"/>
</dbReference>
<accession>A0AA36D3L2</accession>
<evidence type="ECO:0000313" key="3">
    <source>
        <dbReference type="EMBL" id="CAJ0579430.1"/>
    </source>
</evidence>
<sequence length="122" mass="12181">MYEEMGPGGAAAPPPPAGGAGGAPATKPLGGDDDVNLESRSMKNPTVGGQSPGTDDGGGSGSTKKKKKPVSELPEARAIPEDDGKNVCRTILVIFLVAWACGGGLLGGVYLVVHLKHAEAFG</sequence>
<evidence type="ECO:0000256" key="1">
    <source>
        <dbReference type="SAM" id="MobiDB-lite"/>
    </source>
</evidence>
<feature type="transmembrane region" description="Helical" evidence="2">
    <location>
        <begin position="91"/>
        <end position="113"/>
    </location>
</feature>
<dbReference type="AlphaFoldDB" id="A0AA36D3L2"/>
<evidence type="ECO:0000256" key="2">
    <source>
        <dbReference type="SAM" id="Phobius"/>
    </source>
</evidence>
<name>A0AA36D3L2_9BILA</name>
<keyword evidence="2" id="KW-0472">Membrane</keyword>
<keyword evidence="2" id="KW-0812">Transmembrane</keyword>
<reference evidence="3" key="1">
    <citation type="submission" date="2023-06" db="EMBL/GenBank/DDBJ databases">
        <authorList>
            <person name="Delattre M."/>
        </authorList>
    </citation>
    <scope>NUCLEOTIDE SEQUENCE</scope>
    <source>
        <strain evidence="3">AF72</strain>
    </source>
</reference>
<feature type="non-terminal residue" evidence="3">
    <location>
        <position position="1"/>
    </location>
</feature>
<gene>
    <name evidence="3" type="ORF">MSPICULIGERA_LOCUS17649</name>
</gene>
<proteinExistence type="predicted"/>
<keyword evidence="2" id="KW-1133">Transmembrane helix</keyword>
<protein>
    <submittedName>
        <fullName evidence="3">Uncharacterized protein</fullName>
    </submittedName>
</protein>
<feature type="region of interest" description="Disordered" evidence="1">
    <location>
        <begin position="1"/>
        <end position="81"/>
    </location>
</feature>
<organism evidence="3 4">
    <name type="scientific">Mesorhabditis spiculigera</name>
    <dbReference type="NCBI Taxonomy" id="96644"/>
    <lineage>
        <taxon>Eukaryota</taxon>
        <taxon>Metazoa</taxon>
        <taxon>Ecdysozoa</taxon>
        <taxon>Nematoda</taxon>
        <taxon>Chromadorea</taxon>
        <taxon>Rhabditida</taxon>
        <taxon>Rhabditina</taxon>
        <taxon>Rhabditomorpha</taxon>
        <taxon>Rhabditoidea</taxon>
        <taxon>Rhabditidae</taxon>
        <taxon>Mesorhabditinae</taxon>
        <taxon>Mesorhabditis</taxon>
    </lineage>
</organism>
<keyword evidence="4" id="KW-1185">Reference proteome</keyword>